<feature type="transmembrane region" description="Helical" evidence="4">
    <location>
        <begin position="12"/>
        <end position="33"/>
    </location>
</feature>
<keyword evidence="1" id="KW-0805">Transcription regulation</keyword>
<feature type="transmembrane region" description="Helical" evidence="4">
    <location>
        <begin position="247"/>
        <end position="264"/>
    </location>
</feature>
<keyword evidence="2" id="KW-0238">DNA-binding</keyword>
<evidence type="ECO:0000256" key="2">
    <source>
        <dbReference type="ARBA" id="ARBA00023125"/>
    </source>
</evidence>
<keyword evidence="4" id="KW-1133">Transmembrane helix</keyword>
<organism evidence="6 7">
    <name type="scientific">Mordavella massiliensis</name>
    <dbReference type="NCBI Taxonomy" id="1871024"/>
    <lineage>
        <taxon>Bacteria</taxon>
        <taxon>Bacillati</taxon>
        <taxon>Bacillota</taxon>
        <taxon>Clostridia</taxon>
        <taxon>Eubacteriales</taxon>
        <taxon>Clostridiaceae</taxon>
        <taxon>Mordavella</taxon>
    </lineage>
</organism>
<dbReference type="AlphaFoldDB" id="A0A939BHL5"/>
<comment type="caution">
    <text evidence="6">The sequence shown here is derived from an EMBL/GenBank/DDBJ whole genome shotgun (WGS) entry which is preliminary data.</text>
</comment>
<feature type="transmembrane region" description="Helical" evidence="4">
    <location>
        <begin position="360"/>
        <end position="382"/>
    </location>
</feature>
<dbReference type="PROSITE" id="PS50043">
    <property type="entry name" value="HTH_LUXR_2"/>
    <property type="match status" value="1"/>
</dbReference>
<keyword evidence="3" id="KW-0804">Transcription</keyword>
<evidence type="ECO:0000256" key="4">
    <source>
        <dbReference type="SAM" id="Phobius"/>
    </source>
</evidence>
<dbReference type="GO" id="GO:0003677">
    <property type="term" value="F:DNA binding"/>
    <property type="evidence" value="ECO:0007669"/>
    <property type="project" value="UniProtKB-KW"/>
</dbReference>
<evidence type="ECO:0000256" key="3">
    <source>
        <dbReference type="ARBA" id="ARBA00023163"/>
    </source>
</evidence>
<keyword evidence="4" id="KW-0812">Transmembrane</keyword>
<sequence>MKHHFVFNKPAIHFILLVGIFTFVFLGAEYLFVNMISLSVTEGKTVIAQNYALGASAVGFFLYPAMERWVGRRYKSGLTFILALGAIICTFIVQQHISYEVTMAAGMVLFLLLGVFGSAVHYLASVTIDGDNALARLAGIAYALGILLQYANNNLVNLEVAEAAFLSVFLAALSLLVIRTRQAGQSRIEMTETAALSSKSETDISLTRKKRTAGIMLALLVVLMACVFSTLDNAVTLRHAGGTDIGQWPRLLLAFSGLAAGFVFDIRKRKYMGLIMYCVMMMSVLSIVVLNLGAPFLIGLVVFYLSSGFFVVFFTAGFMELSRHMRLPSLWAGMGRAMNNVSAALIASGSVALLSTGNSLAAIAIALVLFVAVSVVMAVYTARMNAVKEPKEPPASQKSDEERREAFIAKYGLTEREWDVFSQMISSDSSAQEIADCLFLSKRTVERHISALYEKTGAKSRITMYLLYRND</sequence>
<feature type="transmembrane region" description="Helical" evidence="4">
    <location>
        <begin position="133"/>
        <end position="151"/>
    </location>
</feature>
<gene>
    <name evidence="6" type="ORF">H6A20_10950</name>
</gene>
<feature type="transmembrane region" description="Helical" evidence="4">
    <location>
        <begin position="215"/>
        <end position="235"/>
    </location>
</feature>
<dbReference type="PANTHER" id="PTHR44688:SF16">
    <property type="entry name" value="DNA-BINDING TRANSCRIPTIONAL ACTIVATOR DEVR_DOSR"/>
    <property type="match status" value="1"/>
</dbReference>
<evidence type="ECO:0000259" key="5">
    <source>
        <dbReference type="PROSITE" id="PS50043"/>
    </source>
</evidence>
<dbReference type="PROSITE" id="PS00622">
    <property type="entry name" value="HTH_LUXR_1"/>
    <property type="match status" value="1"/>
</dbReference>
<dbReference type="Gene3D" id="1.10.10.10">
    <property type="entry name" value="Winged helix-like DNA-binding domain superfamily/Winged helix DNA-binding domain"/>
    <property type="match status" value="1"/>
</dbReference>
<reference evidence="6" key="1">
    <citation type="submission" date="2020-08" db="EMBL/GenBank/DDBJ databases">
        <authorList>
            <person name="Cejkova D."/>
            <person name="Kubasova T."/>
            <person name="Jahodarova E."/>
            <person name="Rychlik I."/>
        </authorList>
    </citation>
    <scope>NUCLEOTIDE SEQUENCE</scope>
    <source>
        <strain evidence="6">An582</strain>
    </source>
</reference>
<feature type="transmembrane region" description="Helical" evidence="4">
    <location>
        <begin position="45"/>
        <end position="65"/>
    </location>
</feature>
<feature type="transmembrane region" description="Helical" evidence="4">
    <location>
        <begin position="337"/>
        <end position="354"/>
    </location>
</feature>
<dbReference type="GO" id="GO:0006355">
    <property type="term" value="P:regulation of DNA-templated transcription"/>
    <property type="evidence" value="ECO:0007669"/>
    <property type="project" value="InterPro"/>
</dbReference>
<feature type="transmembrane region" description="Helical" evidence="4">
    <location>
        <begin position="296"/>
        <end position="316"/>
    </location>
</feature>
<dbReference type="SUPFAM" id="SSF46894">
    <property type="entry name" value="C-terminal effector domain of the bipartite response regulators"/>
    <property type="match status" value="1"/>
</dbReference>
<feature type="domain" description="HTH luxR-type" evidence="5">
    <location>
        <begin position="406"/>
        <end position="471"/>
    </location>
</feature>
<dbReference type="SUPFAM" id="SSF103473">
    <property type="entry name" value="MFS general substrate transporter"/>
    <property type="match status" value="1"/>
</dbReference>
<feature type="transmembrane region" description="Helical" evidence="4">
    <location>
        <begin position="271"/>
        <end position="290"/>
    </location>
</feature>
<keyword evidence="4" id="KW-0472">Membrane</keyword>
<feature type="transmembrane region" description="Helical" evidence="4">
    <location>
        <begin position="163"/>
        <end position="180"/>
    </location>
</feature>
<feature type="transmembrane region" description="Helical" evidence="4">
    <location>
        <begin position="103"/>
        <end position="124"/>
    </location>
</feature>
<dbReference type="PANTHER" id="PTHR44688">
    <property type="entry name" value="DNA-BINDING TRANSCRIPTIONAL ACTIVATOR DEVR_DOSR"/>
    <property type="match status" value="1"/>
</dbReference>
<feature type="transmembrane region" description="Helical" evidence="4">
    <location>
        <begin position="77"/>
        <end position="97"/>
    </location>
</feature>
<dbReference type="SMART" id="SM00421">
    <property type="entry name" value="HTH_LUXR"/>
    <property type="match status" value="1"/>
</dbReference>
<evidence type="ECO:0000313" key="7">
    <source>
        <dbReference type="Proteomes" id="UP000705508"/>
    </source>
</evidence>
<dbReference type="RefSeq" id="WP_204907163.1">
    <property type="nucleotide sequence ID" value="NZ_JACJKS010000018.1"/>
</dbReference>
<reference evidence="6" key="2">
    <citation type="journal article" date="2021" name="Sci. Rep.">
        <title>The distribution of antibiotic resistance genes in chicken gut microbiota commensals.</title>
        <authorList>
            <person name="Juricova H."/>
            <person name="Matiasovicova J."/>
            <person name="Kubasova T."/>
            <person name="Cejkova D."/>
            <person name="Rychlik I."/>
        </authorList>
    </citation>
    <scope>NUCLEOTIDE SEQUENCE</scope>
    <source>
        <strain evidence="6">An582</strain>
    </source>
</reference>
<dbReference type="InterPro" id="IPR016032">
    <property type="entry name" value="Sig_transdc_resp-reg_C-effctor"/>
</dbReference>
<dbReference type="InterPro" id="IPR036259">
    <property type="entry name" value="MFS_trans_sf"/>
</dbReference>
<dbReference type="InterPro" id="IPR000792">
    <property type="entry name" value="Tscrpt_reg_LuxR_C"/>
</dbReference>
<dbReference type="InterPro" id="IPR036388">
    <property type="entry name" value="WH-like_DNA-bd_sf"/>
</dbReference>
<dbReference type="Proteomes" id="UP000705508">
    <property type="component" value="Unassembled WGS sequence"/>
</dbReference>
<proteinExistence type="predicted"/>
<evidence type="ECO:0000256" key="1">
    <source>
        <dbReference type="ARBA" id="ARBA00023015"/>
    </source>
</evidence>
<dbReference type="CDD" id="cd06170">
    <property type="entry name" value="LuxR_C_like"/>
    <property type="match status" value="1"/>
</dbReference>
<name>A0A939BHL5_9CLOT</name>
<dbReference type="Pfam" id="PF00196">
    <property type="entry name" value="GerE"/>
    <property type="match status" value="1"/>
</dbReference>
<accession>A0A939BHL5</accession>
<protein>
    <submittedName>
        <fullName evidence="6">Helix-turn-helix transcriptional regulator</fullName>
    </submittedName>
</protein>
<evidence type="ECO:0000313" key="6">
    <source>
        <dbReference type="EMBL" id="MBM6949164.1"/>
    </source>
</evidence>
<dbReference type="EMBL" id="JACJKS010000018">
    <property type="protein sequence ID" value="MBM6949164.1"/>
    <property type="molecule type" value="Genomic_DNA"/>
</dbReference>